<reference evidence="1" key="1">
    <citation type="journal article" date="2023" name="G3 (Bethesda)">
        <title>Whole genome assemblies of Zophobas morio and Tenebrio molitor.</title>
        <authorList>
            <person name="Kaur S."/>
            <person name="Stinson S.A."/>
            <person name="diCenzo G.C."/>
        </authorList>
    </citation>
    <scope>NUCLEOTIDE SEQUENCE</scope>
    <source>
        <strain evidence="1">QUZm001</strain>
    </source>
</reference>
<dbReference type="Gene3D" id="1.25.40.20">
    <property type="entry name" value="Ankyrin repeat-containing domain"/>
    <property type="match status" value="1"/>
</dbReference>
<evidence type="ECO:0000313" key="2">
    <source>
        <dbReference type="Proteomes" id="UP001168821"/>
    </source>
</evidence>
<name>A0AA38HQE1_9CUCU</name>
<gene>
    <name evidence="1" type="ORF">Zmor_002634</name>
</gene>
<keyword evidence="2" id="KW-1185">Reference proteome</keyword>
<accession>A0AA38HQE1</accession>
<dbReference type="InterPro" id="IPR002110">
    <property type="entry name" value="Ankyrin_rpt"/>
</dbReference>
<dbReference type="Proteomes" id="UP001168821">
    <property type="component" value="Unassembled WGS sequence"/>
</dbReference>
<sequence>MSSNEDFIRKNKVVIIDDDKNTTLHYAAALGNLEEIHKIIGSKQKLDPENYLGWTPLMMAVRNVNGLGVNILLLKGADATIRKINLVRVRFSF</sequence>
<protein>
    <submittedName>
        <fullName evidence="1">Uncharacterized protein</fullName>
    </submittedName>
</protein>
<evidence type="ECO:0000313" key="1">
    <source>
        <dbReference type="EMBL" id="KAJ3639269.1"/>
    </source>
</evidence>
<dbReference type="SUPFAM" id="SSF48403">
    <property type="entry name" value="Ankyrin repeat"/>
    <property type="match status" value="1"/>
</dbReference>
<dbReference type="InterPro" id="IPR036770">
    <property type="entry name" value="Ankyrin_rpt-contain_sf"/>
</dbReference>
<dbReference type="AlphaFoldDB" id="A0AA38HQE1"/>
<proteinExistence type="predicted"/>
<dbReference type="SMART" id="SM00248">
    <property type="entry name" value="ANK"/>
    <property type="match status" value="2"/>
</dbReference>
<dbReference type="Pfam" id="PF12796">
    <property type="entry name" value="Ank_2"/>
    <property type="match status" value="1"/>
</dbReference>
<dbReference type="EMBL" id="JALNTZ010000010">
    <property type="protein sequence ID" value="KAJ3639269.1"/>
    <property type="molecule type" value="Genomic_DNA"/>
</dbReference>
<comment type="caution">
    <text evidence="1">The sequence shown here is derived from an EMBL/GenBank/DDBJ whole genome shotgun (WGS) entry which is preliminary data.</text>
</comment>
<organism evidence="1 2">
    <name type="scientific">Zophobas morio</name>
    <dbReference type="NCBI Taxonomy" id="2755281"/>
    <lineage>
        <taxon>Eukaryota</taxon>
        <taxon>Metazoa</taxon>
        <taxon>Ecdysozoa</taxon>
        <taxon>Arthropoda</taxon>
        <taxon>Hexapoda</taxon>
        <taxon>Insecta</taxon>
        <taxon>Pterygota</taxon>
        <taxon>Neoptera</taxon>
        <taxon>Endopterygota</taxon>
        <taxon>Coleoptera</taxon>
        <taxon>Polyphaga</taxon>
        <taxon>Cucujiformia</taxon>
        <taxon>Tenebrionidae</taxon>
        <taxon>Zophobas</taxon>
    </lineage>
</organism>